<name>A0A4Y9JB78_9STRE</name>
<evidence type="ECO:0000313" key="3">
    <source>
        <dbReference type="EMBL" id="TFU97174.1"/>
    </source>
</evidence>
<comment type="caution">
    <text evidence="3">The sequence shown here is derived from an EMBL/GenBank/DDBJ whole genome shotgun (WGS) entry which is preliminary data.</text>
</comment>
<gene>
    <name evidence="3" type="ORF">E4T82_09235</name>
</gene>
<evidence type="ECO:0000256" key="1">
    <source>
        <dbReference type="SAM" id="Phobius"/>
    </source>
</evidence>
<dbReference type="GO" id="GO:0016747">
    <property type="term" value="F:acyltransferase activity, transferring groups other than amino-acyl groups"/>
    <property type="evidence" value="ECO:0007669"/>
    <property type="project" value="InterPro"/>
</dbReference>
<dbReference type="InterPro" id="IPR002656">
    <property type="entry name" value="Acyl_transf_3_dom"/>
</dbReference>
<accession>A0A4Y9JB78</accession>
<keyword evidence="1" id="KW-0472">Membrane</keyword>
<dbReference type="RefSeq" id="WP_135182542.1">
    <property type="nucleotide sequence ID" value="NZ_JADGKZ010000015.1"/>
</dbReference>
<reference evidence="3 4" key="1">
    <citation type="submission" date="2019-03" db="EMBL/GenBank/DDBJ databases">
        <title>Diversity of the mouse oral microbiome.</title>
        <authorList>
            <person name="Joseph S."/>
            <person name="Aduse-Opoku J."/>
            <person name="Curtis M."/>
            <person name="Wade W."/>
            <person name="Hashim A."/>
        </authorList>
    </citation>
    <scope>NUCLEOTIDE SEQUENCE [LARGE SCALE GENOMIC DNA]</scope>
    <source>
        <strain evidence="3 4">WM131</strain>
    </source>
</reference>
<feature type="transmembrane region" description="Helical" evidence="1">
    <location>
        <begin position="84"/>
        <end position="105"/>
    </location>
</feature>
<feature type="transmembrane region" description="Helical" evidence="1">
    <location>
        <begin position="125"/>
        <end position="142"/>
    </location>
</feature>
<feature type="domain" description="Acyltransferase 3" evidence="2">
    <location>
        <begin position="13"/>
        <end position="142"/>
    </location>
</feature>
<proteinExistence type="predicted"/>
<dbReference type="Proteomes" id="UP000297253">
    <property type="component" value="Unassembled WGS sequence"/>
</dbReference>
<dbReference type="EMBL" id="SPPD01000015">
    <property type="protein sequence ID" value="TFU97174.1"/>
    <property type="molecule type" value="Genomic_DNA"/>
</dbReference>
<dbReference type="Pfam" id="PF01757">
    <property type="entry name" value="Acyl_transf_3"/>
    <property type="match status" value="1"/>
</dbReference>
<keyword evidence="1" id="KW-0812">Transmembrane</keyword>
<organism evidence="3 4">
    <name type="scientific">Streptococcus cuniculi</name>
    <dbReference type="NCBI Taxonomy" id="1432788"/>
    <lineage>
        <taxon>Bacteria</taxon>
        <taxon>Bacillati</taxon>
        <taxon>Bacillota</taxon>
        <taxon>Bacilli</taxon>
        <taxon>Lactobacillales</taxon>
        <taxon>Streptococcaceae</taxon>
        <taxon>Streptococcus</taxon>
    </lineage>
</organism>
<evidence type="ECO:0000313" key="4">
    <source>
        <dbReference type="Proteomes" id="UP000297253"/>
    </source>
</evidence>
<sequence length="143" mass="16691">MEKAQNRLVRQSNIELLRIVAMLGIIASHFSVFGHFDFPINTISMNRLWIQFLPLAGNIGVNIFVLISGYFLIHKTTLEWRKVLAIWLQLSTYSLPFFLLGIAIGPAKFDVHWAFTYIVPILYRKWWFISCYIVLLILSPYIN</sequence>
<dbReference type="OrthoDB" id="9816377at2"/>
<feature type="transmembrane region" description="Helical" evidence="1">
    <location>
        <begin position="16"/>
        <end position="36"/>
    </location>
</feature>
<evidence type="ECO:0000259" key="2">
    <source>
        <dbReference type="Pfam" id="PF01757"/>
    </source>
</evidence>
<feature type="transmembrane region" description="Helical" evidence="1">
    <location>
        <begin position="48"/>
        <end position="72"/>
    </location>
</feature>
<protein>
    <recommendedName>
        <fullName evidence="2">Acyltransferase 3 domain-containing protein</fullName>
    </recommendedName>
</protein>
<dbReference type="AlphaFoldDB" id="A0A4Y9JB78"/>
<keyword evidence="1" id="KW-1133">Transmembrane helix</keyword>